<name>A0A512N7Q0_9HYPH</name>
<evidence type="ECO:0000256" key="1">
    <source>
        <dbReference type="SAM" id="MobiDB-lite"/>
    </source>
</evidence>
<dbReference type="Pfam" id="PF06150">
    <property type="entry name" value="ChaB"/>
    <property type="match status" value="1"/>
</dbReference>
<organism evidence="2 3">
    <name type="scientific">Reyranella soli</name>
    <dbReference type="NCBI Taxonomy" id="1230389"/>
    <lineage>
        <taxon>Bacteria</taxon>
        <taxon>Pseudomonadati</taxon>
        <taxon>Pseudomonadota</taxon>
        <taxon>Alphaproteobacteria</taxon>
        <taxon>Hyphomicrobiales</taxon>
        <taxon>Reyranellaceae</taxon>
        <taxon>Reyranella</taxon>
    </lineage>
</organism>
<feature type="region of interest" description="Disordered" evidence="1">
    <location>
        <begin position="63"/>
        <end position="83"/>
    </location>
</feature>
<keyword evidence="3" id="KW-1185">Reference proteome</keyword>
<dbReference type="Gene3D" id="1.10.1740.70">
    <property type="entry name" value="ChaB"/>
    <property type="match status" value="1"/>
</dbReference>
<protein>
    <submittedName>
        <fullName evidence="2">Cation transport regulator</fullName>
    </submittedName>
</protein>
<dbReference type="SUPFAM" id="SSF140376">
    <property type="entry name" value="ChaB-like"/>
    <property type="match status" value="1"/>
</dbReference>
<evidence type="ECO:0000313" key="3">
    <source>
        <dbReference type="Proteomes" id="UP000321058"/>
    </source>
</evidence>
<dbReference type="InterPro" id="IPR037205">
    <property type="entry name" value="ChaB_sf"/>
</dbReference>
<dbReference type="RefSeq" id="WP_147148968.1">
    <property type="nucleotide sequence ID" value="NZ_BKAJ01000033.1"/>
</dbReference>
<dbReference type="EMBL" id="BKAJ01000033">
    <property type="protein sequence ID" value="GEP54933.1"/>
    <property type="molecule type" value="Genomic_DNA"/>
</dbReference>
<dbReference type="AlphaFoldDB" id="A0A512N7Q0"/>
<evidence type="ECO:0000313" key="2">
    <source>
        <dbReference type="EMBL" id="GEP54933.1"/>
    </source>
</evidence>
<dbReference type="Proteomes" id="UP000321058">
    <property type="component" value="Unassembled WGS sequence"/>
</dbReference>
<dbReference type="OrthoDB" id="73307at2"/>
<dbReference type="InterPro" id="IPR009317">
    <property type="entry name" value="ChaB"/>
</dbReference>
<sequence>MPYPSNADLPPAVRHHLPPRAQDLYREAFNDAWASYAGDERREEIAHRTAWAAVKRYFHKGAAGQWEPNVHESNPAPPGGASI</sequence>
<comment type="caution">
    <text evidence="2">The sequence shown here is derived from an EMBL/GenBank/DDBJ whole genome shotgun (WGS) entry which is preliminary data.</text>
</comment>
<reference evidence="2 3" key="1">
    <citation type="submission" date="2019-07" db="EMBL/GenBank/DDBJ databases">
        <title>Whole genome shotgun sequence of Reyranella soli NBRC 108950.</title>
        <authorList>
            <person name="Hosoyama A."/>
            <person name="Uohara A."/>
            <person name="Ohji S."/>
            <person name="Ichikawa N."/>
        </authorList>
    </citation>
    <scope>NUCLEOTIDE SEQUENCE [LARGE SCALE GENOMIC DNA]</scope>
    <source>
        <strain evidence="2 3">NBRC 108950</strain>
    </source>
</reference>
<proteinExistence type="predicted"/>
<accession>A0A512N7Q0</accession>
<gene>
    <name evidence="2" type="ORF">RSO01_20990</name>
</gene>